<dbReference type="OrthoDB" id="5322100at2759"/>
<accession>H0EWT9</accession>
<sequence>MGRRIKAGNLSANLIGYWPGEYGIASDFSITHNDTSSPPLTVTQPDMTFLFSGIYDTWSRDLQPEGSWTSLKQFSLTSGGFVAVRLTRHESVIL</sequence>
<dbReference type="Proteomes" id="UP000005446">
    <property type="component" value="Unassembled WGS sequence"/>
</dbReference>
<evidence type="ECO:0000313" key="2">
    <source>
        <dbReference type="Proteomes" id="UP000005446"/>
    </source>
</evidence>
<organism evidence="1 2">
    <name type="scientific">Glarea lozoyensis (strain ATCC 74030 / MF5533)</name>
    <dbReference type="NCBI Taxonomy" id="1104152"/>
    <lineage>
        <taxon>Eukaryota</taxon>
        <taxon>Fungi</taxon>
        <taxon>Dikarya</taxon>
        <taxon>Ascomycota</taxon>
        <taxon>Pezizomycotina</taxon>
        <taxon>Leotiomycetes</taxon>
        <taxon>Helotiales</taxon>
        <taxon>Helotiaceae</taxon>
        <taxon>Glarea</taxon>
    </lineage>
</organism>
<name>H0EWT9_GLAL7</name>
<evidence type="ECO:0000313" key="1">
    <source>
        <dbReference type="EMBL" id="EHK97008.1"/>
    </source>
</evidence>
<keyword evidence="2" id="KW-1185">Reference proteome</keyword>
<gene>
    <name evidence="1" type="ORF">M7I_7263</name>
</gene>
<dbReference type="InParanoid" id="H0EWT9"/>
<proteinExistence type="predicted"/>
<dbReference type="AlphaFoldDB" id="H0EWT9"/>
<comment type="caution">
    <text evidence="1">The sequence shown here is derived from an EMBL/GenBank/DDBJ whole genome shotgun (WGS) entry which is preliminary data.</text>
</comment>
<protein>
    <submittedName>
        <fullName evidence="1">Uncharacterized protein</fullName>
    </submittedName>
</protein>
<dbReference type="HOGENOM" id="CLU_2386366_0_0_1"/>
<dbReference type="EMBL" id="AGUE01000213">
    <property type="protein sequence ID" value="EHK97008.1"/>
    <property type="molecule type" value="Genomic_DNA"/>
</dbReference>
<reference evidence="1 2" key="1">
    <citation type="journal article" date="2012" name="Eukaryot. Cell">
        <title>Genome sequence of the fungus Glarea lozoyensis: the first genome sequence of a species from the Helotiaceae family.</title>
        <authorList>
            <person name="Youssar L."/>
            <person name="Gruening B.A."/>
            <person name="Erxleben A."/>
            <person name="Guenther S."/>
            <person name="Huettel W."/>
        </authorList>
    </citation>
    <scope>NUCLEOTIDE SEQUENCE [LARGE SCALE GENOMIC DNA]</scope>
    <source>
        <strain evidence="2">ATCC 74030 / MF5533</strain>
    </source>
</reference>